<dbReference type="OrthoDB" id="5740990at2"/>
<gene>
    <name evidence="2" type="ORF">ATO7_15502</name>
</gene>
<reference evidence="2 3" key="1">
    <citation type="submission" date="2013-04" db="EMBL/GenBank/DDBJ databases">
        <title>Oceanococcus atlanticus 22II-S10r2 Genome Sequencing.</title>
        <authorList>
            <person name="Lai Q."/>
            <person name="Li G."/>
            <person name="Shao Z."/>
        </authorList>
    </citation>
    <scope>NUCLEOTIDE SEQUENCE [LARGE SCALE GENOMIC DNA]</scope>
    <source>
        <strain evidence="2 3">22II-S10r2</strain>
    </source>
</reference>
<dbReference type="STRING" id="1317117.ATO7_15502"/>
<protein>
    <submittedName>
        <fullName evidence="2">Uncharacterized protein</fullName>
    </submittedName>
</protein>
<evidence type="ECO:0000313" key="2">
    <source>
        <dbReference type="EMBL" id="ORE85202.1"/>
    </source>
</evidence>
<feature type="region of interest" description="Disordered" evidence="1">
    <location>
        <begin position="77"/>
        <end position="99"/>
    </location>
</feature>
<sequence>MQIKIEIDLKPEELRQFLGIPDVLGIQEDLFRYARDKFSDGLDGVDAKTFVKENMDAVRGTKAWQRLIAAAFGSLEETPDETSRKKGSRRRRTTDSDDV</sequence>
<keyword evidence="3" id="KW-1185">Reference proteome</keyword>
<dbReference type="Proteomes" id="UP000192342">
    <property type="component" value="Unassembled WGS sequence"/>
</dbReference>
<dbReference type="EMBL" id="AQQV01000005">
    <property type="protein sequence ID" value="ORE85202.1"/>
    <property type="molecule type" value="Genomic_DNA"/>
</dbReference>
<organism evidence="2 3">
    <name type="scientific">Oceanococcus atlanticus</name>
    <dbReference type="NCBI Taxonomy" id="1317117"/>
    <lineage>
        <taxon>Bacteria</taxon>
        <taxon>Pseudomonadati</taxon>
        <taxon>Pseudomonadota</taxon>
        <taxon>Gammaproteobacteria</taxon>
        <taxon>Chromatiales</taxon>
        <taxon>Oceanococcaceae</taxon>
        <taxon>Oceanococcus</taxon>
    </lineage>
</organism>
<comment type="caution">
    <text evidence="2">The sequence shown here is derived from an EMBL/GenBank/DDBJ whole genome shotgun (WGS) entry which is preliminary data.</text>
</comment>
<evidence type="ECO:0000256" key="1">
    <source>
        <dbReference type="SAM" id="MobiDB-lite"/>
    </source>
</evidence>
<dbReference type="RefSeq" id="WP_083563350.1">
    <property type="nucleotide sequence ID" value="NZ_AQQV01000005.1"/>
</dbReference>
<name>A0A1Y1SAX0_9GAMM</name>
<accession>A0A1Y1SAX0</accession>
<proteinExistence type="predicted"/>
<evidence type="ECO:0000313" key="3">
    <source>
        <dbReference type="Proteomes" id="UP000192342"/>
    </source>
</evidence>
<dbReference type="AlphaFoldDB" id="A0A1Y1SAX0"/>